<evidence type="ECO:0000259" key="2">
    <source>
        <dbReference type="PROSITE" id="PS50968"/>
    </source>
</evidence>
<gene>
    <name evidence="3" type="ORF">A3Q56_01436</name>
</gene>
<accession>A0A177B944</accession>
<protein>
    <recommendedName>
        <fullName evidence="2">Lipoyl-binding domain-containing protein</fullName>
    </recommendedName>
</protein>
<dbReference type="FunFam" id="2.40.50.100:FF:000003">
    <property type="entry name" value="Acetyl-CoA carboxylase biotin carboxyl carrier protein"/>
    <property type="match status" value="1"/>
</dbReference>
<proteinExistence type="predicted"/>
<dbReference type="InterPro" id="IPR000089">
    <property type="entry name" value="Biotin_lipoyl"/>
</dbReference>
<evidence type="ECO:0000256" key="1">
    <source>
        <dbReference type="ARBA" id="ARBA00023267"/>
    </source>
</evidence>
<evidence type="ECO:0000313" key="3">
    <source>
        <dbReference type="EMBL" id="OAF70827.1"/>
    </source>
</evidence>
<organism evidence="3 4">
    <name type="scientific">Intoshia linei</name>
    <dbReference type="NCBI Taxonomy" id="1819745"/>
    <lineage>
        <taxon>Eukaryota</taxon>
        <taxon>Metazoa</taxon>
        <taxon>Spiralia</taxon>
        <taxon>Lophotrochozoa</taxon>
        <taxon>Mesozoa</taxon>
        <taxon>Orthonectida</taxon>
        <taxon>Rhopaluridae</taxon>
        <taxon>Intoshia</taxon>
    </lineage>
</organism>
<dbReference type="EMBL" id="LWCA01000107">
    <property type="protein sequence ID" value="OAF70827.1"/>
    <property type="molecule type" value="Genomic_DNA"/>
</dbReference>
<sequence>MDGNYSTNYIKECYPDGFKGRKITRQVIADLSHIVAAIWMRNEMQYDSTLRKHNVCVNCLDLKEHIEEFEIAEENSETFQIHNKEVILQFDSKIKKHSKLNVNLTYKNQCKKYVIEVLGWSNDGNIQLKYEGKQINWNILAQHISQYAHIMKPIKKYINDSILTAPMPGIVKRINVNIGDKILKGSEVCVLEAMKMQNGLYSKVDGTVSKICVNVNDSVNESDILIEYSN</sequence>
<dbReference type="OrthoDB" id="6239529at2759"/>
<dbReference type="CDD" id="cd06850">
    <property type="entry name" value="biotinyl_domain"/>
    <property type="match status" value="1"/>
</dbReference>
<dbReference type="Gene3D" id="2.40.50.100">
    <property type="match status" value="1"/>
</dbReference>
<dbReference type="PANTHER" id="PTHR45266:SF3">
    <property type="entry name" value="OXALOACETATE DECARBOXYLASE ALPHA CHAIN"/>
    <property type="match status" value="1"/>
</dbReference>
<dbReference type="SUPFAM" id="SSF51230">
    <property type="entry name" value="Single hybrid motif"/>
    <property type="match status" value="1"/>
</dbReference>
<dbReference type="Pfam" id="PF00364">
    <property type="entry name" value="Biotin_lipoyl"/>
    <property type="match status" value="1"/>
</dbReference>
<keyword evidence="1" id="KW-0092">Biotin</keyword>
<comment type="caution">
    <text evidence="3">The sequence shown here is derived from an EMBL/GenBank/DDBJ whole genome shotgun (WGS) entry which is preliminary data.</text>
</comment>
<feature type="domain" description="Lipoyl-binding" evidence="2">
    <location>
        <begin position="155"/>
        <end position="229"/>
    </location>
</feature>
<evidence type="ECO:0000313" key="4">
    <source>
        <dbReference type="Proteomes" id="UP000078046"/>
    </source>
</evidence>
<dbReference type="AlphaFoldDB" id="A0A177B944"/>
<dbReference type="InterPro" id="IPR011053">
    <property type="entry name" value="Single_hybrid_motif"/>
</dbReference>
<keyword evidence="4" id="KW-1185">Reference proteome</keyword>
<reference evidence="3 4" key="1">
    <citation type="submission" date="2016-04" db="EMBL/GenBank/DDBJ databases">
        <title>The genome of Intoshia linei affirms orthonectids as highly simplified spiralians.</title>
        <authorList>
            <person name="Mikhailov K.V."/>
            <person name="Slusarev G.S."/>
            <person name="Nikitin M.A."/>
            <person name="Logacheva M.D."/>
            <person name="Penin A."/>
            <person name="Aleoshin V."/>
            <person name="Panchin Y.V."/>
        </authorList>
    </citation>
    <scope>NUCLEOTIDE SEQUENCE [LARGE SCALE GENOMIC DNA]</scope>
    <source>
        <strain evidence="3">Intl2013</strain>
        <tissue evidence="3">Whole animal</tissue>
    </source>
</reference>
<dbReference type="InterPro" id="IPR050709">
    <property type="entry name" value="Biotin_Carboxyl_Carrier/Decarb"/>
</dbReference>
<dbReference type="Proteomes" id="UP000078046">
    <property type="component" value="Unassembled WGS sequence"/>
</dbReference>
<name>A0A177B944_9BILA</name>
<dbReference type="PROSITE" id="PS50968">
    <property type="entry name" value="BIOTINYL_LIPOYL"/>
    <property type="match status" value="1"/>
</dbReference>
<dbReference type="PANTHER" id="PTHR45266">
    <property type="entry name" value="OXALOACETATE DECARBOXYLASE ALPHA CHAIN"/>
    <property type="match status" value="1"/>
</dbReference>